<comment type="caution">
    <text evidence="1">The sequence shown here is derived from an EMBL/GenBank/DDBJ whole genome shotgun (WGS) entry which is preliminary data.</text>
</comment>
<sequence>MRRWLRWHLRRPGFNNSLRRVFSTSHGVDSVDVRCGASGHVTIDLHNFSRLKHDEPILIHLPPLPANPSTQSQLPRFLQGLPVASIRFRWEGLSRPPYPALLDTSKGGTEPRAEWPTPVHDTAFAFSWLRDSFTPEKQGRRSVYVYGSFVGASLATSLALTEAHPHSRFAVRGFMAYNGIYNWTMFLPDHRINRPATRAGRNFIPPQPKAGSHLHFLQEQMPGLFGHPTHLFDAFASPALFFHSPGLIVPQSFTMSVAETTAIDSMMGKETEPAYAVKTPRKSHFIFPPRQSTLKIPEALLLHDSSPIPLTASGKPSRRKSKASGNSFETQSAELVALMRRSIEVVELKDRCKWDDDILDLADESRRRVQLMNVGEGTSDYEMSAAGEAAALRWLKERELAGDR</sequence>
<proteinExistence type="predicted"/>
<gene>
    <name evidence="1" type="ORF">NQ176_g1211</name>
</gene>
<evidence type="ECO:0000313" key="2">
    <source>
        <dbReference type="Proteomes" id="UP001143910"/>
    </source>
</evidence>
<dbReference type="Proteomes" id="UP001143910">
    <property type="component" value="Unassembled WGS sequence"/>
</dbReference>
<keyword evidence="2" id="KW-1185">Reference proteome</keyword>
<evidence type="ECO:0000313" key="1">
    <source>
        <dbReference type="EMBL" id="KAJ2982717.1"/>
    </source>
</evidence>
<organism evidence="1 2">
    <name type="scientific">Zarea fungicola</name>
    <dbReference type="NCBI Taxonomy" id="93591"/>
    <lineage>
        <taxon>Eukaryota</taxon>
        <taxon>Fungi</taxon>
        <taxon>Dikarya</taxon>
        <taxon>Ascomycota</taxon>
        <taxon>Pezizomycotina</taxon>
        <taxon>Sordariomycetes</taxon>
        <taxon>Hypocreomycetidae</taxon>
        <taxon>Hypocreales</taxon>
        <taxon>Cordycipitaceae</taxon>
        <taxon>Zarea</taxon>
    </lineage>
</organism>
<dbReference type="EMBL" id="JANJQO010000062">
    <property type="protein sequence ID" value="KAJ2982717.1"/>
    <property type="molecule type" value="Genomic_DNA"/>
</dbReference>
<reference evidence="1" key="1">
    <citation type="submission" date="2022-08" db="EMBL/GenBank/DDBJ databases">
        <title>Genome Sequence of Lecanicillium fungicola.</title>
        <authorList>
            <person name="Buettner E."/>
        </authorList>
    </citation>
    <scope>NUCLEOTIDE SEQUENCE</scope>
    <source>
        <strain evidence="1">Babe33</strain>
    </source>
</reference>
<protein>
    <submittedName>
        <fullName evidence="1">Uncharacterized protein</fullName>
    </submittedName>
</protein>
<name>A0ACC1NTQ3_9HYPO</name>
<accession>A0ACC1NTQ3</accession>